<feature type="transmembrane region" description="Helical" evidence="4">
    <location>
        <begin position="49"/>
        <end position="66"/>
    </location>
</feature>
<evidence type="ECO:0000313" key="6">
    <source>
        <dbReference type="EMBL" id="MVZ61524.1"/>
    </source>
</evidence>
<dbReference type="InterPro" id="IPR020846">
    <property type="entry name" value="MFS_dom"/>
</dbReference>
<organism evidence="6 7">
    <name type="scientific">Sphingobacterium humi</name>
    <dbReference type="NCBI Taxonomy" id="1796905"/>
    <lineage>
        <taxon>Bacteria</taxon>
        <taxon>Pseudomonadati</taxon>
        <taxon>Bacteroidota</taxon>
        <taxon>Sphingobacteriia</taxon>
        <taxon>Sphingobacteriales</taxon>
        <taxon>Sphingobacteriaceae</taxon>
        <taxon>Sphingobacterium</taxon>
    </lineage>
</organism>
<feature type="domain" description="Major facilitator superfamily (MFS) profile" evidence="5">
    <location>
        <begin position="6"/>
        <end position="394"/>
    </location>
</feature>
<dbReference type="AlphaFoldDB" id="A0A6N8KXH9"/>
<reference evidence="6 7" key="1">
    <citation type="submission" date="2019-12" db="EMBL/GenBank/DDBJ databases">
        <authorList>
            <person name="Dong K."/>
        </authorList>
    </citation>
    <scope>NUCLEOTIDE SEQUENCE [LARGE SCALE GENOMIC DNA]</scope>
    <source>
        <strain evidence="6 7">JCM 31225</strain>
    </source>
</reference>
<feature type="transmembrane region" description="Helical" evidence="4">
    <location>
        <begin position="12"/>
        <end position="29"/>
    </location>
</feature>
<gene>
    <name evidence="6" type="ORF">GQF63_05775</name>
</gene>
<dbReference type="EMBL" id="WSQA01000003">
    <property type="protein sequence ID" value="MVZ61524.1"/>
    <property type="molecule type" value="Genomic_DNA"/>
</dbReference>
<feature type="transmembrane region" description="Helical" evidence="4">
    <location>
        <begin position="363"/>
        <end position="386"/>
    </location>
</feature>
<dbReference type="SUPFAM" id="SSF103473">
    <property type="entry name" value="MFS general substrate transporter"/>
    <property type="match status" value="1"/>
</dbReference>
<feature type="transmembrane region" description="Helical" evidence="4">
    <location>
        <begin position="340"/>
        <end position="357"/>
    </location>
</feature>
<dbReference type="PROSITE" id="PS50850">
    <property type="entry name" value="MFS"/>
    <property type="match status" value="1"/>
</dbReference>
<dbReference type="PANTHER" id="PTHR42910">
    <property type="entry name" value="TRANSPORTER SCO4007-RELATED"/>
    <property type="match status" value="1"/>
</dbReference>
<evidence type="ECO:0000256" key="2">
    <source>
        <dbReference type="ARBA" id="ARBA00022989"/>
    </source>
</evidence>
<protein>
    <submittedName>
        <fullName evidence="6">MFS transporter</fullName>
    </submittedName>
</protein>
<dbReference type="PANTHER" id="PTHR42910:SF1">
    <property type="entry name" value="MAJOR FACILITATOR SUPERFAMILY (MFS) PROFILE DOMAIN-CONTAINING PROTEIN"/>
    <property type="match status" value="1"/>
</dbReference>
<feature type="transmembrane region" description="Helical" evidence="4">
    <location>
        <begin position="302"/>
        <end position="320"/>
    </location>
</feature>
<dbReference type="Proteomes" id="UP000435036">
    <property type="component" value="Unassembled WGS sequence"/>
</dbReference>
<dbReference type="GO" id="GO:0022857">
    <property type="term" value="F:transmembrane transporter activity"/>
    <property type="evidence" value="ECO:0007669"/>
    <property type="project" value="InterPro"/>
</dbReference>
<comment type="caution">
    <text evidence="6">The sequence shown here is derived from an EMBL/GenBank/DDBJ whole genome shotgun (WGS) entry which is preliminary data.</text>
</comment>
<dbReference type="Pfam" id="PF07690">
    <property type="entry name" value="MFS_1"/>
    <property type="match status" value="1"/>
</dbReference>
<evidence type="ECO:0000313" key="7">
    <source>
        <dbReference type="Proteomes" id="UP000435036"/>
    </source>
</evidence>
<feature type="transmembrane region" description="Helical" evidence="4">
    <location>
        <begin position="101"/>
        <end position="124"/>
    </location>
</feature>
<feature type="transmembrane region" description="Helical" evidence="4">
    <location>
        <begin position="166"/>
        <end position="185"/>
    </location>
</feature>
<name>A0A6N8KXH9_9SPHI</name>
<evidence type="ECO:0000256" key="3">
    <source>
        <dbReference type="ARBA" id="ARBA00023136"/>
    </source>
</evidence>
<keyword evidence="1 4" id="KW-0812">Transmembrane</keyword>
<keyword evidence="2 4" id="KW-1133">Transmembrane helix</keyword>
<feature type="transmembrane region" description="Helical" evidence="4">
    <location>
        <begin position="216"/>
        <end position="236"/>
    </location>
</feature>
<evidence type="ECO:0000256" key="4">
    <source>
        <dbReference type="SAM" id="Phobius"/>
    </source>
</evidence>
<evidence type="ECO:0000259" key="5">
    <source>
        <dbReference type="PROSITE" id="PS50850"/>
    </source>
</evidence>
<feature type="transmembrane region" description="Helical" evidence="4">
    <location>
        <begin position="248"/>
        <end position="267"/>
    </location>
</feature>
<dbReference type="CDD" id="cd17324">
    <property type="entry name" value="MFS_NepI_like"/>
    <property type="match status" value="1"/>
</dbReference>
<keyword evidence="7" id="KW-1185">Reference proteome</keyword>
<feature type="transmembrane region" description="Helical" evidence="4">
    <location>
        <begin position="78"/>
        <end position="95"/>
    </location>
</feature>
<feature type="transmembrane region" description="Helical" evidence="4">
    <location>
        <begin position="136"/>
        <end position="154"/>
    </location>
</feature>
<dbReference type="OrthoDB" id="9815356at2"/>
<feature type="transmembrane region" description="Helical" evidence="4">
    <location>
        <begin position="279"/>
        <end position="296"/>
    </location>
</feature>
<proteinExistence type="predicted"/>
<evidence type="ECO:0000256" key="1">
    <source>
        <dbReference type="ARBA" id="ARBA00022692"/>
    </source>
</evidence>
<sequence>MIQAQAKLSPTVLWLMSIISAVVVANNYYNQPLLAEIAMVFQVSEGEVSRITVLTQLGYAFGLLMIIPLGDKFPRKRLILIDLLFVLAALIWMALAQSFWMLFVASFLIGCSSVIPQLFIPMAADLSSPENRSKNLGLIMSGLLLGILLSRFVGGIVGDLWGWRSIYWIAAGLMVCSWLAIYRLFPEIKPNFKGNYLSLMQSVWHLAKSQPVLQLAAFRGAMGFAALCTIFTTLAFHLEQPPFEVGPTVAGSFGLVGAAGALAAAFVGQLTRRLSVQRIISLSLAIILLSWIFTYFGGETYLGLIIGIILIDLGLQSSHIMNQSDYFSIKTTATSRLNTVYMVSYFIGGSFGSWSAAEAWEYGGWPAVCAVGFLYSLLALLAHLLFAKKLGTAKEKAASGAA</sequence>
<keyword evidence="3 4" id="KW-0472">Membrane</keyword>
<dbReference type="Gene3D" id="1.20.1250.20">
    <property type="entry name" value="MFS general substrate transporter like domains"/>
    <property type="match status" value="1"/>
</dbReference>
<dbReference type="InterPro" id="IPR011701">
    <property type="entry name" value="MFS"/>
</dbReference>
<dbReference type="InterPro" id="IPR036259">
    <property type="entry name" value="MFS_trans_sf"/>
</dbReference>
<accession>A0A6N8KXH9</accession>